<name>A0AA39LPG4_9BILA</name>
<dbReference type="InterPro" id="IPR042178">
    <property type="entry name" value="Serpin_sf_1"/>
</dbReference>
<dbReference type="SUPFAM" id="SSF56574">
    <property type="entry name" value="Serpins"/>
    <property type="match status" value="1"/>
</dbReference>
<dbReference type="InterPro" id="IPR043504">
    <property type="entry name" value="Peptidase_S1_PA_chymotrypsin"/>
</dbReference>
<dbReference type="EMBL" id="JAUCMV010000004">
    <property type="protein sequence ID" value="KAK0405241.1"/>
    <property type="molecule type" value="Genomic_DNA"/>
</dbReference>
<dbReference type="Proteomes" id="UP001175271">
    <property type="component" value="Unassembled WGS sequence"/>
</dbReference>
<organism evidence="5 6">
    <name type="scientific">Steinernema hermaphroditum</name>
    <dbReference type="NCBI Taxonomy" id="289476"/>
    <lineage>
        <taxon>Eukaryota</taxon>
        <taxon>Metazoa</taxon>
        <taxon>Ecdysozoa</taxon>
        <taxon>Nematoda</taxon>
        <taxon>Chromadorea</taxon>
        <taxon>Rhabditida</taxon>
        <taxon>Tylenchina</taxon>
        <taxon>Panagrolaimomorpha</taxon>
        <taxon>Strongyloidoidea</taxon>
        <taxon>Steinernematidae</taxon>
        <taxon>Steinernema</taxon>
    </lineage>
</organism>
<proteinExistence type="inferred from homology"/>
<dbReference type="InterPro" id="IPR000215">
    <property type="entry name" value="Serpin_fam"/>
</dbReference>
<dbReference type="Pfam" id="PF00079">
    <property type="entry name" value="Serpin"/>
    <property type="match status" value="1"/>
</dbReference>
<dbReference type="InterPro" id="IPR009003">
    <property type="entry name" value="Peptidase_S1_PA"/>
</dbReference>
<reference evidence="5" key="1">
    <citation type="submission" date="2023-06" db="EMBL/GenBank/DDBJ databases">
        <title>Genomic analysis of the entomopathogenic nematode Steinernema hermaphroditum.</title>
        <authorList>
            <person name="Schwarz E.M."/>
            <person name="Heppert J.K."/>
            <person name="Baniya A."/>
            <person name="Schwartz H.T."/>
            <person name="Tan C.-H."/>
            <person name="Antoshechkin I."/>
            <person name="Sternberg P.W."/>
            <person name="Goodrich-Blair H."/>
            <person name="Dillman A.R."/>
        </authorList>
    </citation>
    <scope>NUCLEOTIDE SEQUENCE</scope>
    <source>
        <strain evidence="5">PS9179</strain>
        <tissue evidence="5">Whole animal</tissue>
    </source>
</reference>
<sequence length="489" mass="54464">MPPKKRRIAKKAEESSPKAPPEKKSKISKETPEVDFSELFASLALRILTTADGEASIASPSSICLTLAAAAAGARGSTKKEILDSIFGGAEESEINTFLRRTLRELTDITVANAIFVDESFETKQEYKRDLKKYFNAVVQSADFARNGDKEAEKINAYIRKKTKGLIQGLIPPDAISGGTRFVLANAVYLTAKFHDIFDEKDTKLRVFYNEDKTKKKVPTMTGLLTDSQGAKPTHTKQRTYSTANFEYIDFCIGKYHEFQFFIILPKKNSTCAQLKASLLDKNGISFSKIQEEAEPERGVHLELPKFKMEATFDLVPFLRGCGMQEAFSPAADFSGVSVESTHIDFAGHKAMFDVNEKGVTAAAATCCIAVAVSGYDRFQMIVSVKKEWALLRTQEAEFVSRKKCADYWESELHPNHVCMKAEKGLRKVGIFKGDSGGPLLQKINNIFYEVAIASFSEEKKRGPDVFTNAVKYCDFYEEITGENICVFD</sequence>
<feature type="region of interest" description="Disordered" evidence="3">
    <location>
        <begin position="1"/>
        <end position="30"/>
    </location>
</feature>
<dbReference type="PROSITE" id="PS00135">
    <property type="entry name" value="TRYPSIN_SER"/>
    <property type="match status" value="1"/>
</dbReference>
<dbReference type="SMART" id="SM00093">
    <property type="entry name" value="SERPIN"/>
    <property type="match status" value="1"/>
</dbReference>
<evidence type="ECO:0000313" key="5">
    <source>
        <dbReference type="EMBL" id="KAK0405241.1"/>
    </source>
</evidence>
<dbReference type="Gene3D" id="3.30.497.10">
    <property type="entry name" value="Antithrombin, subunit I, domain 2"/>
    <property type="match status" value="1"/>
</dbReference>
<dbReference type="CDD" id="cd00172">
    <property type="entry name" value="serpin"/>
    <property type="match status" value="1"/>
</dbReference>
<dbReference type="GO" id="GO:0004867">
    <property type="term" value="F:serine-type endopeptidase inhibitor activity"/>
    <property type="evidence" value="ECO:0007669"/>
    <property type="project" value="InterPro"/>
</dbReference>
<feature type="domain" description="Serpin" evidence="4">
    <location>
        <begin position="41"/>
        <end position="392"/>
    </location>
</feature>
<dbReference type="Gene3D" id="2.40.10.10">
    <property type="entry name" value="Trypsin-like serine proteases"/>
    <property type="match status" value="1"/>
</dbReference>
<dbReference type="SUPFAM" id="SSF50494">
    <property type="entry name" value="Trypsin-like serine proteases"/>
    <property type="match status" value="1"/>
</dbReference>
<evidence type="ECO:0000256" key="1">
    <source>
        <dbReference type="ARBA" id="ARBA00009500"/>
    </source>
</evidence>
<gene>
    <name evidence="5" type="ORF">QR680_017874</name>
</gene>
<dbReference type="PANTHER" id="PTHR11461">
    <property type="entry name" value="SERINE PROTEASE INHIBITOR, SERPIN"/>
    <property type="match status" value="1"/>
</dbReference>
<dbReference type="InterPro" id="IPR042185">
    <property type="entry name" value="Serpin_sf_2"/>
</dbReference>
<protein>
    <recommendedName>
        <fullName evidence="4">Serpin domain-containing protein</fullName>
    </recommendedName>
</protein>
<evidence type="ECO:0000256" key="3">
    <source>
        <dbReference type="SAM" id="MobiDB-lite"/>
    </source>
</evidence>
<dbReference type="InterPro" id="IPR036186">
    <property type="entry name" value="Serpin_sf"/>
</dbReference>
<evidence type="ECO:0000256" key="2">
    <source>
        <dbReference type="RuleBase" id="RU000411"/>
    </source>
</evidence>
<evidence type="ECO:0000259" key="4">
    <source>
        <dbReference type="SMART" id="SM00093"/>
    </source>
</evidence>
<keyword evidence="6" id="KW-1185">Reference proteome</keyword>
<accession>A0AA39LPG4</accession>
<evidence type="ECO:0000313" key="6">
    <source>
        <dbReference type="Proteomes" id="UP001175271"/>
    </source>
</evidence>
<comment type="similarity">
    <text evidence="1 2">Belongs to the serpin family.</text>
</comment>
<dbReference type="GO" id="GO:0004252">
    <property type="term" value="F:serine-type endopeptidase activity"/>
    <property type="evidence" value="ECO:0007669"/>
    <property type="project" value="InterPro"/>
</dbReference>
<dbReference type="AlphaFoldDB" id="A0AA39LPG4"/>
<dbReference type="Pfam" id="PF00089">
    <property type="entry name" value="Trypsin"/>
    <property type="match status" value="1"/>
</dbReference>
<dbReference type="InterPro" id="IPR023796">
    <property type="entry name" value="Serpin_dom"/>
</dbReference>
<comment type="caution">
    <text evidence="5">The sequence shown here is derived from an EMBL/GenBank/DDBJ whole genome shotgun (WGS) entry which is preliminary data.</text>
</comment>
<dbReference type="GO" id="GO:0006508">
    <property type="term" value="P:proteolysis"/>
    <property type="evidence" value="ECO:0007669"/>
    <property type="project" value="InterPro"/>
</dbReference>
<dbReference type="InterPro" id="IPR033116">
    <property type="entry name" value="TRYPSIN_SER"/>
</dbReference>
<dbReference type="PANTHER" id="PTHR11461:SF211">
    <property type="entry name" value="GH10112P-RELATED"/>
    <property type="match status" value="1"/>
</dbReference>
<dbReference type="Gene3D" id="2.30.39.10">
    <property type="entry name" value="Alpha-1-antitrypsin, domain 1"/>
    <property type="match status" value="1"/>
</dbReference>
<feature type="compositionally biased region" description="Basic and acidic residues" evidence="3">
    <location>
        <begin position="10"/>
        <end position="30"/>
    </location>
</feature>
<dbReference type="InterPro" id="IPR001254">
    <property type="entry name" value="Trypsin_dom"/>
</dbReference>
<dbReference type="GO" id="GO:0005615">
    <property type="term" value="C:extracellular space"/>
    <property type="evidence" value="ECO:0007669"/>
    <property type="project" value="InterPro"/>
</dbReference>